<name>A0A6P8B2J1_PYRGI</name>
<sequence>MYLLPTLAGAISLAATLPISFAIPTEIHSRHASTSTLMSHQIPVQDDGSVSGWVEEPALRGTWKIVWTCLATTFLCVWTLLCLNVPAPTDTWFILFRRRLLWMILAILGPEIVLTYAAGQWSRARHSLAAFRNSGYEGWTMRLAFFADMGGFVLETAPDPDDNNSSISFPLNAKQLHWLVVNKHVSYPLTTSEEVNDKSKQDRLAKLITSIQIGYLVVECIARAAQGLVLTTLELNTLAIVVCSLMTSYTWLHKPVDVRHPIRLCSPNTLAEITGRRPWDTTPLDFVDENGPGWALNVQPFMRMPVLPAERPLQRIPNDRFPMDPYGSQEYLLCLATLVFTGLHLAAWDFEFPSRAEQILWRVSSLVLFLVTAAFWVAETAASWARLGRWRRLYLLMVNPQKLAMLDLQNSREGEEKATPAPRKAIELPLAWEFWTIAPIAFLYGVARLYQVLEGFLQLRHVDATVFVHITWSMYFPHL</sequence>
<proteinExistence type="predicted"/>
<feature type="signal peptide" evidence="2">
    <location>
        <begin position="1"/>
        <end position="22"/>
    </location>
</feature>
<feature type="chain" id="PRO_5028333793" description="Wax synthase domain-containing protein" evidence="2">
    <location>
        <begin position="23"/>
        <end position="479"/>
    </location>
</feature>
<reference evidence="4" key="1">
    <citation type="journal article" date="2019" name="Mol. Biol. Evol.">
        <title>Blast fungal genomes show frequent chromosomal changes, gene gains and losses, and effector gene turnover.</title>
        <authorList>
            <person name="Gomez Luciano L.B."/>
            <person name="Jason Tsai I."/>
            <person name="Chuma I."/>
            <person name="Tosa Y."/>
            <person name="Chen Y.H."/>
            <person name="Li J.Y."/>
            <person name="Li M.Y."/>
            <person name="Jade Lu M.Y."/>
            <person name="Nakayashiki H."/>
            <person name="Li W.H."/>
        </authorList>
    </citation>
    <scope>NUCLEOTIDE SEQUENCE</scope>
    <source>
        <strain evidence="4">NI907</strain>
    </source>
</reference>
<keyword evidence="3" id="KW-1185">Reference proteome</keyword>
<dbReference type="GeneID" id="41962806"/>
<organism evidence="3 4">
    <name type="scientific">Pyricularia grisea</name>
    <name type="common">Crabgrass-specific blast fungus</name>
    <name type="synonym">Magnaporthe grisea</name>
    <dbReference type="NCBI Taxonomy" id="148305"/>
    <lineage>
        <taxon>Eukaryota</taxon>
        <taxon>Fungi</taxon>
        <taxon>Dikarya</taxon>
        <taxon>Ascomycota</taxon>
        <taxon>Pezizomycotina</taxon>
        <taxon>Sordariomycetes</taxon>
        <taxon>Sordariomycetidae</taxon>
        <taxon>Magnaporthales</taxon>
        <taxon>Pyriculariaceae</taxon>
        <taxon>Pyricularia</taxon>
    </lineage>
</organism>
<gene>
    <name evidence="4" type="ORF">PgNI_07893</name>
</gene>
<dbReference type="Proteomes" id="UP000515153">
    <property type="component" value="Unplaced"/>
</dbReference>
<reference evidence="4" key="3">
    <citation type="submission" date="2025-08" db="UniProtKB">
        <authorList>
            <consortium name="RefSeq"/>
        </authorList>
    </citation>
    <scope>IDENTIFICATION</scope>
    <source>
        <strain evidence="4">NI907</strain>
    </source>
</reference>
<keyword evidence="1" id="KW-0472">Membrane</keyword>
<dbReference type="KEGG" id="pgri:PgNI_07893"/>
<accession>A0A6P8B2J1</accession>
<feature type="transmembrane region" description="Helical" evidence="1">
    <location>
        <begin position="65"/>
        <end position="87"/>
    </location>
</feature>
<dbReference type="PANTHER" id="PTHR35043:SF8">
    <property type="entry name" value="DUF4220 DOMAIN-CONTAINING PROTEIN"/>
    <property type="match status" value="1"/>
</dbReference>
<evidence type="ECO:0000256" key="2">
    <source>
        <dbReference type="SAM" id="SignalP"/>
    </source>
</evidence>
<reference evidence="4" key="2">
    <citation type="submission" date="2019-10" db="EMBL/GenBank/DDBJ databases">
        <authorList>
            <consortium name="NCBI Genome Project"/>
        </authorList>
    </citation>
    <scope>NUCLEOTIDE SEQUENCE</scope>
    <source>
        <strain evidence="4">NI907</strain>
    </source>
</reference>
<dbReference type="AlphaFoldDB" id="A0A6P8B2J1"/>
<feature type="transmembrane region" description="Helical" evidence="1">
    <location>
        <begin position="99"/>
        <end position="118"/>
    </location>
</feature>
<keyword evidence="1" id="KW-0812">Transmembrane</keyword>
<evidence type="ECO:0008006" key="5">
    <source>
        <dbReference type="Google" id="ProtNLM"/>
    </source>
</evidence>
<evidence type="ECO:0000256" key="1">
    <source>
        <dbReference type="SAM" id="Phobius"/>
    </source>
</evidence>
<dbReference type="PANTHER" id="PTHR35043">
    <property type="entry name" value="TRANSCRIPTION FACTOR DOMAIN-CONTAINING PROTEIN"/>
    <property type="match status" value="1"/>
</dbReference>
<dbReference type="RefSeq" id="XP_030981446.1">
    <property type="nucleotide sequence ID" value="XM_031127897.1"/>
</dbReference>
<evidence type="ECO:0000313" key="3">
    <source>
        <dbReference type="Proteomes" id="UP000515153"/>
    </source>
</evidence>
<keyword evidence="2" id="KW-0732">Signal</keyword>
<keyword evidence="1" id="KW-1133">Transmembrane helix</keyword>
<evidence type="ECO:0000313" key="4">
    <source>
        <dbReference type="RefSeq" id="XP_030981446.1"/>
    </source>
</evidence>
<protein>
    <recommendedName>
        <fullName evidence="5">Wax synthase domain-containing protein</fullName>
    </recommendedName>
</protein>